<keyword evidence="2" id="KW-0812">Transmembrane</keyword>
<feature type="region of interest" description="Disordered" evidence="1">
    <location>
        <begin position="27"/>
        <end position="47"/>
    </location>
</feature>
<feature type="transmembrane region" description="Helical" evidence="2">
    <location>
        <begin position="201"/>
        <end position="220"/>
    </location>
</feature>
<organism evidence="3 4">
    <name type="scientific">Zostera marina</name>
    <name type="common">Eelgrass</name>
    <dbReference type="NCBI Taxonomy" id="29655"/>
    <lineage>
        <taxon>Eukaryota</taxon>
        <taxon>Viridiplantae</taxon>
        <taxon>Streptophyta</taxon>
        <taxon>Embryophyta</taxon>
        <taxon>Tracheophyta</taxon>
        <taxon>Spermatophyta</taxon>
        <taxon>Magnoliopsida</taxon>
        <taxon>Liliopsida</taxon>
        <taxon>Zosteraceae</taxon>
        <taxon>Zostera</taxon>
    </lineage>
</organism>
<dbReference type="OMA" id="NERWNNK"/>
<gene>
    <name evidence="3" type="ORF">ZOSMA_41G00890</name>
</gene>
<dbReference type="PANTHER" id="PTHR34797:SF1">
    <property type="entry name" value="ATG8-INTERACTING PROTEIN 2"/>
    <property type="match status" value="1"/>
</dbReference>
<evidence type="ECO:0008006" key="5">
    <source>
        <dbReference type="Google" id="ProtNLM"/>
    </source>
</evidence>
<accession>A0A0K9P4Y8</accession>
<dbReference type="InterPro" id="IPR040304">
    <property type="entry name" value="ATG8-IP-1/2"/>
</dbReference>
<comment type="caution">
    <text evidence="3">The sequence shown here is derived from an EMBL/GenBank/DDBJ whole genome shotgun (WGS) entry which is preliminary data.</text>
</comment>
<evidence type="ECO:0000256" key="2">
    <source>
        <dbReference type="SAM" id="Phobius"/>
    </source>
</evidence>
<evidence type="ECO:0000313" key="3">
    <source>
        <dbReference type="EMBL" id="KMZ63245.1"/>
    </source>
</evidence>
<sequence length="271" mass="30762">MEDDDKMKGEASDNDWKVVSLTESAYASEPGPVFPAKTDGNGDNDLITQEPEFSQSLFMSGHFIFPPNEHENLPLNSYEVQLESEAEEKLVYPLVDEVGSEKTQQQIWGLKGFSESSDQHNVEDQGVHLLEDKQEIYNEPVGFDDKVEVELDDLSLPHNMEFSSKDLESPKKDKCNRFPSEAWWKKHAGSLYAQAKESNTFWSIFVAAALMGIVIIGHRWQQERWKIHHFKLKLGNGDMKMHRVVGPLNRFKDVFIGASRRGFGGITSGEN</sequence>
<dbReference type="PANTHER" id="PTHR34797">
    <property type="entry name" value="ATG8-INTERACTING PROTEIN 2"/>
    <property type="match status" value="1"/>
</dbReference>
<reference evidence="4" key="1">
    <citation type="journal article" date="2016" name="Nature">
        <title>The genome of the seagrass Zostera marina reveals angiosperm adaptation to the sea.</title>
        <authorList>
            <person name="Olsen J.L."/>
            <person name="Rouze P."/>
            <person name="Verhelst B."/>
            <person name="Lin Y.-C."/>
            <person name="Bayer T."/>
            <person name="Collen J."/>
            <person name="Dattolo E."/>
            <person name="De Paoli E."/>
            <person name="Dittami S."/>
            <person name="Maumus F."/>
            <person name="Michel G."/>
            <person name="Kersting A."/>
            <person name="Lauritano C."/>
            <person name="Lohaus R."/>
            <person name="Toepel M."/>
            <person name="Tonon T."/>
            <person name="Vanneste K."/>
            <person name="Amirebrahimi M."/>
            <person name="Brakel J."/>
            <person name="Bostroem C."/>
            <person name="Chovatia M."/>
            <person name="Grimwood J."/>
            <person name="Jenkins J.W."/>
            <person name="Jueterbock A."/>
            <person name="Mraz A."/>
            <person name="Stam W.T."/>
            <person name="Tice H."/>
            <person name="Bornberg-Bauer E."/>
            <person name="Green P.J."/>
            <person name="Pearson G.A."/>
            <person name="Procaccini G."/>
            <person name="Duarte C.M."/>
            <person name="Schmutz J."/>
            <person name="Reusch T.B.H."/>
            <person name="Van de Peer Y."/>
        </authorList>
    </citation>
    <scope>NUCLEOTIDE SEQUENCE [LARGE SCALE GENOMIC DNA]</scope>
    <source>
        <strain evidence="4">cv. Finnish</strain>
    </source>
</reference>
<keyword evidence="2" id="KW-0472">Membrane</keyword>
<keyword evidence="2" id="KW-1133">Transmembrane helix</keyword>
<name>A0A0K9P4Y8_ZOSMR</name>
<dbReference type="STRING" id="29655.A0A0K9P4Y8"/>
<dbReference type="EMBL" id="LFYR01001258">
    <property type="protein sequence ID" value="KMZ63245.1"/>
    <property type="molecule type" value="Genomic_DNA"/>
</dbReference>
<keyword evidence="4" id="KW-1185">Reference proteome</keyword>
<dbReference type="OrthoDB" id="604034at2759"/>
<protein>
    <recommendedName>
        <fullName evidence="5">ATG8-interacting protein 1</fullName>
    </recommendedName>
</protein>
<evidence type="ECO:0000256" key="1">
    <source>
        <dbReference type="SAM" id="MobiDB-lite"/>
    </source>
</evidence>
<proteinExistence type="predicted"/>
<dbReference type="Proteomes" id="UP000036987">
    <property type="component" value="Unassembled WGS sequence"/>
</dbReference>
<dbReference type="AlphaFoldDB" id="A0A0K9P4Y8"/>
<evidence type="ECO:0000313" key="4">
    <source>
        <dbReference type="Proteomes" id="UP000036987"/>
    </source>
</evidence>